<sequence>MANEIDLTMYFCPKCKKEEMCGHSTYCGRCGTKIKKIEMIVCMEDNRVNRLLLKGQD</sequence>
<dbReference type="EMBL" id="BARU01027087">
    <property type="protein sequence ID" value="GAH70248.1"/>
    <property type="molecule type" value="Genomic_DNA"/>
</dbReference>
<gene>
    <name evidence="1" type="ORF">S03H2_43424</name>
</gene>
<comment type="caution">
    <text evidence="1">The sequence shown here is derived from an EMBL/GenBank/DDBJ whole genome shotgun (WGS) entry which is preliminary data.</text>
</comment>
<protein>
    <submittedName>
        <fullName evidence="1">Uncharacterized protein</fullName>
    </submittedName>
</protein>
<reference evidence="1" key="1">
    <citation type="journal article" date="2014" name="Front. Microbiol.">
        <title>High frequency of phylogenetically diverse reductive dehalogenase-homologous genes in deep subseafloor sedimentary metagenomes.</title>
        <authorList>
            <person name="Kawai M."/>
            <person name="Futagami T."/>
            <person name="Toyoda A."/>
            <person name="Takaki Y."/>
            <person name="Nishi S."/>
            <person name="Hori S."/>
            <person name="Arai W."/>
            <person name="Tsubouchi T."/>
            <person name="Morono Y."/>
            <person name="Uchiyama I."/>
            <person name="Ito T."/>
            <person name="Fujiyama A."/>
            <person name="Inagaki F."/>
            <person name="Takami H."/>
        </authorList>
    </citation>
    <scope>NUCLEOTIDE SEQUENCE</scope>
    <source>
        <strain evidence="1">Expedition CK06-06</strain>
    </source>
</reference>
<name>X1JKG8_9ZZZZ</name>
<proteinExistence type="predicted"/>
<evidence type="ECO:0000313" key="1">
    <source>
        <dbReference type="EMBL" id="GAH70248.1"/>
    </source>
</evidence>
<organism evidence="1">
    <name type="scientific">marine sediment metagenome</name>
    <dbReference type="NCBI Taxonomy" id="412755"/>
    <lineage>
        <taxon>unclassified sequences</taxon>
        <taxon>metagenomes</taxon>
        <taxon>ecological metagenomes</taxon>
    </lineage>
</organism>
<accession>X1JKG8</accession>
<dbReference type="AlphaFoldDB" id="X1JKG8"/>